<proteinExistence type="inferred from homology"/>
<evidence type="ECO:0000256" key="3">
    <source>
        <dbReference type="ARBA" id="ARBA00023163"/>
    </source>
</evidence>
<evidence type="ECO:0000256" key="2">
    <source>
        <dbReference type="ARBA" id="ARBA00023015"/>
    </source>
</evidence>
<dbReference type="GO" id="GO:0003700">
    <property type="term" value="F:DNA-binding transcription factor activity"/>
    <property type="evidence" value="ECO:0007669"/>
    <property type="project" value="InterPro"/>
</dbReference>
<accession>A0A6N0HQ58</accession>
<dbReference type="PANTHER" id="PTHR30126:SF64">
    <property type="entry name" value="HTH-TYPE TRANSCRIPTIONAL REGULATOR CITR"/>
    <property type="match status" value="1"/>
</dbReference>
<keyword evidence="2" id="KW-0805">Transcription regulation</keyword>
<dbReference type="GO" id="GO:0000976">
    <property type="term" value="F:transcription cis-regulatory region binding"/>
    <property type="evidence" value="ECO:0007669"/>
    <property type="project" value="TreeGrafter"/>
</dbReference>
<dbReference type="EMBL" id="CP054490">
    <property type="protein sequence ID" value="QKQ24467.1"/>
    <property type="molecule type" value="Genomic_DNA"/>
</dbReference>
<dbReference type="Pfam" id="PF00126">
    <property type="entry name" value="HTH_1"/>
    <property type="match status" value="1"/>
</dbReference>
<dbReference type="InterPro" id="IPR036390">
    <property type="entry name" value="WH_DNA-bd_sf"/>
</dbReference>
<name>A0A6N0HQ58_9GAMM</name>
<dbReference type="KEGG" id="reo:HUE58_04950"/>
<evidence type="ECO:0000256" key="1">
    <source>
        <dbReference type="ARBA" id="ARBA00009437"/>
    </source>
</evidence>
<keyword evidence="6" id="KW-1185">Reference proteome</keyword>
<dbReference type="PROSITE" id="PS50931">
    <property type="entry name" value="HTH_LYSR"/>
    <property type="match status" value="1"/>
</dbReference>
<comment type="similarity">
    <text evidence="1">Belongs to the LysR transcriptional regulatory family.</text>
</comment>
<dbReference type="InterPro" id="IPR036388">
    <property type="entry name" value="WH-like_DNA-bd_sf"/>
</dbReference>
<keyword evidence="3" id="KW-0804">Transcription</keyword>
<feature type="domain" description="HTH lysR-type" evidence="4">
    <location>
        <begin position="10"/>
        <end position="50"/>
    </location>
</feature>
<organism evidence="5 6">
    <name type="scientific">Candidatus Ruthia endofausta</name>
    <dbReference type="NCBI Taxonomy" id="2738852"/>
    <lineage>
        <taxon>Bacteria</taxon>
        <taxon>Pseudomonadati</taxon>
        <taxon>Pseudomonadota</taxon>
        <taxon>Gammaproteobacteria</taxon>
        <taxon>Candidatus Pseudothioglobaceae</taxon>
        <taxon>Candidatus Ruthturnera</taxon>
    </lineage>
</organism>
<evidence type="ECO:0000313" key="5">
    <source>
        <dbReference type="EMBL" id="QKQ24467.1"/>
    </source>
</evidence>
<dbReference type="PRINTS" id="PR00039">
    <property type="entry name" value="HTHLYSR"/>
</dbReference>
<evidence type="ECO:0000313" key="6">
    <source>
        <dbReference type="Proteomes" id="UP000509429"/>
    </source>
</evidence>
<evidence type="ECO:0000259" key="4">
    <source>
        <dbReference type="PROSITE" id="PS50931"/>
    </source>
</evidence>
<dbReference type="Gene3D" id="1.10.10.10">
    <property type="entry name" value="Winged helix-like DNA-binding domain superfamily/Winged helix DNA-binding domain"/>
    <property type="match status" value="1"/>
</dbReference>
<dbReference type="SUPFAM" id="SSF46785">
    <property type="entry name" value="Winged helix' DNA-binding domain"/>
    <property type="match status" value="1"/>
</dbReference>
<reference evidence="5 6" key="1">
    <citation type="submission" date="2020-05" db="EMBL/GenBank/DDBJ databases">
        <title>Horizontal transmission and recombination maintain forever young bacterial symbiont genomes.</title>
        <authorList>
            <person name="Russell S.L."/>
            <person name="Pepper-Tunick E."/>
            <person name="Svedberg J."/>
            <person name="Byrne A."/>
            <person name="Ruelas Castillo J."/>
            <person name="Vollmers C."/>
            <person name="Beinart R.A."/>
            <person name="Corbett-Detig R."/>
        </authorList>
    </citation>
    <scope>NUCLEOTIDE SEQUENCE [LARGE SCALE GENOMIC DNA]</scope>
    <source>
        <strain evidence="5">JDF_Ridge</strain>
    </source>
</reference>
<dbReference type="PANTHER" id="PTHR30126">
    <property type="entry name" value="HTH-TYPE TRANSCRIPTIONAL REGULATOR"/>
    <property type="match status" value="1"/>
</dbReference>
<gene>
    <name evidence="5" type="ORF">HUE58_04950</name>
</gene>
<dbReference type="Proteomes" id="UP000509429">
    <property type="component" value="Chromosome"/>
</dbReference>
<dbReference type="AlphaFoldDB" id="A0A6N0HQ58"/>
<dbReference type="InterPro" id="IPR000847">
    <property type="entry name" value="LysR_HTH_N"/>
</dbReference>
<protein>
    <submittedName>
        <fullName evidence="5">LysR family transcriptional regulator</fullName>
    </submittedName>
</protein>
<sequence length="80" mass="8875">MNGTVVSYTVTSASGFLFFTQPTVSQQITSLETMLGTKLFERIPRKMIPTDDGKALYPRVVSSVNILKSTPIHIIEKETI</sequence>